<proteinExistence type="predicted"/>
<organism evidence="2 3">
    <name type="scientific">Fusarium mexicanum</name>
    <dbReference type="NCBI Taxonomy" id="751941"/>
    <lineage>
        <taxon>Eukaryota</taxon>
        <taxon>Fungi</taxon>
        <taxon>Dikarya</taxon>
        <taxon>Ascomycota</taxon>
        <taxon>Pezizomycotina</taxon>
        <taxon>Sordariomycetes</taxon>
        <taxon>Hypocreomycetidae</taxon>
        <taxon>Hypocreales</taxon>
        <taxon>Nectriaceae</taxon>
        <taxon>Fusarium</taxon>
        <taxon>Fusarium fujikuroi species complex</taxon>
    </lineage>
</organism>
<dbReference type="EMBL" id="JAAOAM010000106">
    <property type="protein sequence ID" value="KAF5547464.1"/>
    <property type="molecule type" value="Genomic_DNA"/>
</dbReference>
<evidence type="ECO:0000313" key="3">
    <source>
        <dbReference type="Proteomes" id="UP000522262"/>
    </source>
</evidence>
<feature type="region of interest" description="Disordered" evidence="1">
    <location>
        <begin position="619"/>
        <end position="643"/>
    </location>
</feature>
<keyword evidence="3" id="KW-1185">Reference proteome</keyword>
<accession>A0A8H5N048</accession>
<sequence length="643" mass="71466">MAIDGLLASLIYLDDTRSSATHVPNAELRDMARWQDLLHFRFEVEQYWNSLADITQTEHLPGLDSLIKAFHTPVQLYEAAIFTFRNISTGLEPDSLENVFAPFSLSYVASICSQRMGKPDIDNIFRDINIGQDSIGDPQNRQLFNDLIQRFFIANCGDLIDILGGHGVTANGPHSDVSKEIKNFTQALRLQDSFEELSAQGLLVIVDRFVDLKYFQDIDEIRDYIIVVGKEILPSGKSFAKSNSVNSQIVLKTPSCKFAKNKAVSSSFNSKFLMEENSPFHGAISAIDGLLACLIYFDKSGSGLSATLHGDLRHQIDRYWERLRQIASAQTIPSLTTLIKSFRSPTQFYEMAIFTFRNVLVGVKPDSLNAIFPLCSLSYITSCCLRSYDNFRDIELWQNAIRNPQEREVFINLAGVVWPQAALTPIDDVLNSQMITVIGPGASAHQNQSLALGFDFLQEEWLFGDLHNAVWEPDVMPDSSVAINVENLHRTSSTLEDLQGSAIVSNIICFLTEESGDLLHVFSGRGVTSKDLYSCIAFTQGGSEAKNVVGACVKRLQSDEASQSPSTAGIVTIVERFVELGYLQTPEELRKYMLCVGRRVILEDEAFAKFCQSVCESTATVSRPPTPPRGGGRRKGPRLIPGR</sequence>
<name>A0A8H5N048_9HYPO</name>
<gene>
    <name evidence="2" type="ORF">FMEXI_5160</name>
</gene>
<dbReference type="AlphaFoldDB" id="A0A8H5N048"/>
<reference evidence="2 3" key="1">
    <citation type="submission" date="2020-05" db="EMBL/GenBank/DDBJ databases">
        <title>Identification and distribution of gene clusters putatively required for synthesis of sphingolipid metabolism inhibitors in phylogenetically diverse species of the filamentous fungus Fusarium.</title>
        <authorList>
            <person name="Kim H.-S."/>
            <person name="Busman M."/>
            <person name="Brown D.W."/>
            <person name="Divon H."/>
            <person name="Uhlig S."/>
            <person name="Proctor R.H."/>
        </authorList>
    </citation>
    <scope>NUCLEOTIDE SEQUENCE [LARGE SCALE GENOMIC DNA]</scope>
    <source>
        <strain evidence="2 3">NRRL 53147</strain>
    </source>
</reference>
<protein>
    <submittedName>
        <fullName evidence="2">Uncharacterized protein</fullName>
    </submittedName>
</protein>
<dbReference type="Proteomes" id="UP000522262">
    <property type="component" value="Unassembled WGS sequence"/>
</dbReference>
<comment type="caution">
    <text evidence="2">The sequence shown here is derived from an EMBL/GenBank/DDBJ whole genome shotgun (WGS) entry which is preliminary data.</text>
</comment>
<evidence type="ECO:0000313" key="2">
    <source>
        <dbReference type="EMBL" id="KAF5547464.1"/>
    </source>
</evidence>
<evidence type="ECO:0000256" key="1">
    <source>
        <dbReference type="SAM" id="MobiDB-lite"/>
    </source>
</evidence>